<evidence type="ECO:0000313" key="1">
    <source>
        <dbReference type="EMBL" id="KAI2393206.1"/>
    </source>
</evidence>
<organism evidence="1">
    <name type="scientific">Ophidiomyces ophidiicola</name>
    <dbReference type="NCBI Taxonomy" id="1387563"/>
    <lineage>
        <taxon>Eukaryota</taxon>
        <taxon>Fungi</taxon>
        <taxon>Dikarya</taxon>
        <taxon>Ascomycota</taxon>
        <taxon>Pezizomycotina</taxon>
        <taxon>Eurotiomycetes</taxon>
        <taxon>Eurotiomycetidae</taxon>
        <taxon>Onygenales</taxon>
        <taxon>Onygenaceae</taxon>
        <taxon>Ophidiomyces</taxon>
    </lineage>
</organism>
<reference evidence="1" key="1">
    <citation type="journal article" date="2022" name="bioRxiv">
        <title>Population genetic analysis of Ophidiomyces ophidiicola, the causative agent of snake fungal disease, indicates recent introductions to the USA.</title>
        <authorList>
            <person name="Ladner J.T."/>
            <person name="Palmer J.M."/>
            <person name="Ettinger C.L."/>
            <person name="Stajich J.E."/>
            <person name="Farrell T.M."/>
            <person name="Glorioso B.M."/>
            <person name="Lawson B."/>
            <person name="Price S.J."/>
            <person name="Stengle A.G."/>
            <person name="Grear D.A."/>
            <person name="Lorch J.M."/>
        </authorList>
    </citation>
    <scope>NUCLEOTIDE SEQUENCE</scope>
    <source>
        <strain evidence="1">NWHC 24266-5</strain>
    </source>
</reference>
<accession>A0ACB8V5N7</accession>
<dbReference type="EMBL" id="JALBCA010000003">
    <property type="protein sequence ID" value="KAI2393206.1"/>
    <property type="molecule type" value="Genomic_DNA"/>
</dbReference>
<sequence>MSGLAIHEEKTVPGTILLDYGCSEWRASSQRVADFYNDGVKLWKKEDFTDIEQQLAQTLTIEKFAVRRIDGSIVYIKNPMFGVQKPIWTPVVMFQEYWRLVFSQPNGPPEAYTCTYLIDWKNTTIRDFDGPFDRIQTLFENFQAKWRSSTVCDAFTSQFCKFLDGNGNPKKITKIICFGLGDLHVKPWHWWSEENNRKPENERRAETIFIEGALVHHAMALTIANVARSYAEDENIGIKLLTQDPAYTNESKIFLRDIGFELVGEYGAGGFAELDDKSIVFSAFASAPIQQIIADLARPVMVICSKSIKATLNRLEKPFSDPESPRTTQMWKEYESWKFPAPLEDELLSEGSLHQFVMSSRLLSQITRDDSLVHMELNSARSSLSDV</sequence>
<comment type="caution">
    <text evidence="1">The sequence shown here is derived from an EMBL/GenBank/DDBJ whole genome shotgun (WGS) entry which is preliminary data.</text>
</comment>
<proteinExistence type="predicted"/>
<gene>
    <name evidence="1" type="ORF">LOY88_000266</name>
</gene>
<protein>
    <submittedName>
        <fullName evidence="1">Uncharacterized protein</fullName>
    </submittedName>
</protein>
<name>A0ACB8V5N7_9EURO</name>